<gene>
    <name evidence="1" type="ordered locus">Sulku_2315</name>
</gene>
<name>E4TXN9_SULKY</name>
<dbReference type="RefSeq" id="WP_013461172.1">
    <property type="nucleotide sequence ID" value="NC_014762.1"/>
</dbReference>
<reference evidence="1 2" key="1">
    <citation type="journal article" date="2012" name="Stand. Genomic Sci.">
        <title>Complete genome sequence of the sulfur compounds oxidizing chemolithoautotroph Sulfuricurvum kujiense type strain (YK-1(T)).</title>
        <authorList>
            <person name="Han C."/>
            <person name="Kotsyurbenko O."/>
            <person name="Chertkov O."/>
            <person name="Held B."/>
            <person name="Lapidus A."/>
            <person name="Nolan M."/>
            <person name="Lucas S."/>
            <person name="Hammon N."/>
            <person name="Deshpande S."/>
            <person name="Cheng J.F."/>
            <person name="Tapia R."/>
            <person name="Goodwin L.A."/>
            <person name="Pitluck S."/>
            <person name="Liolios K."/>
            <person name="Pagani I."/>
            <person name="Ivanova N."/>
            <person name="Mavromatis K."/>
            <person name="Mikhailova N."/>
            <person name="Pati A."/>
            <person name="Chen A."/>
            <person name="Palaniappan K."/>
            <person name="Land M."/>
            <person name="Hauser L."/>
            <person name="Chang Y.J."/>
            <person name="Jeffries C.D."/>
            <person name="Brambilla E.M."/>
            <person name="Rohde M."/>
            <person name="Spring S."/>
            <person name="Sikorski J."/>
            <person name="Goker M."/>
            <person name="Woyke T."/>
            <person name="Bristow J."/>
            <person name="Eisen J.A."/>
            <person name="Markowitz V."/>
            <person name="Hugenholtz P."/>
            <person name="Kyrpides N.C."/>
            <person name="Klenk H.P."/>
            <person name="Detter J.C."/>
        </authorList>
    </citation>
    <scope>NUCLEOTIDE SEQUENCE [LARGE SCALE GENOMIC DNA]</scope>
    <source>
        <strain evidence="2">ATCC BAA-921 / DSM 16994 / JCM 11577 / YK-1</strain>
    </source>
</reference>
<dbReference type="STRING" id="709032.Sulku_2315"/>
<dbReference type="AlphaFoldDB" id="E4TXN9"/>
<accession>E4TXN9</accession>
<dbReference type="eggNOG" id="ENOG5030TKN">
    <property type="taxonomic scope" value="Bacteria"/>
</dbReference>
<evidence type="ECO:0000313" key="1">
    <source>
        <dbReference type="EMBL" id="ADR34975.1"/>
    </source>
</evidence>
<organism evidence="1 2">
    <name type="scientific">Sulfuricurvum kujiense (strain ATCC BAA-921 / DSM 16994 / JCM 11577 / YK-1)</name>
    <dbReference type="NCBI Taxonomy" id="709032"/>
    <lineage>
        <taxon>Bacteria</taxon>
        <taxon>Pseudomonadati</taxon>
        <taxon>Campylobacterota</taxon>
        <taxon>Epsilonproteobacteria</taxon>
        <taxon>Campylobacterales</taxon>
        <taxon>Sulfurimonadaceae</taxon>
        <taxon>Sulfuricurvum</taxon>
    </lineage>
</organism>
<dbReference type="HOGENOM" id="CLU_084218_0_0_7"/>
<proteinExistence type="predicted"/>
<dbReference type="KEGG" id="sku:Sulku_2315"/>
<dbReference type="OrthoDB" id="5342741at2"/>
<sequence length="289" mass="33403">MRYFYYVHTGHRIGLDRFHRAVAIVNELQKEIDITLLCSDFRIAAEAKEYGIKRSVGVDLVRNIPQIAHHGDKMIFDSAEINPTLLTDMTQFFSSFIRITDDPSDTRHEKEFLISPYLEGENICNAVVIDARYFEPLPKTIPLALFFGDDDYEKDLEKHQEMFKPLNMELLMGFYHFLGYENSLKESFSTIYECELYDKVIQRSEILVSASPQAVLENLAGGGKPVFLQRPDYTKDFAPLFELLNVPIIDGYAQEQLMQGIKEASSQTYHEIKNSNTKVIEFIRKTFDL</sequence>
<dbReference type="EMBL" id="CP002355">
    <property type="protein sequence ID" value="ADR34975.1"/>
    <property type="molecule type" value="Genomic_DNA"/>
</dbReference>
<dbReference type="Proteomes" id="UP000008721">
    <property type="component" value="Chromosome"/>
</dbReference>
<keyword evidence="2" id="KW-1185">Reference proteome</keyword>
<evidence type="ECO:0000313" key="2">
    <source>
        <dbReference type="Proteomes" id="UP000008721"/>
    </source>
</evidence>
<protein>
    <submittedName>
        <fullName evidence="1">Uncharacterized protein</fullName>
    </submittedName>
</protein>